<evidence type="ECO:0000256" key="11">
    <source>
        <dbReference type="ARBA" id="ARBA00023286"/>
    </source>
</evidence>
<sequence length="511" mass="57215">MAGPMGLGICHQVSQEGTGRPGEWEFYTNGLYFGRKIRRLSTWKGGTFSSALFPDKLANLQGATLRVVTFEFEPSVLYFRERDGKMKYPYGIDIEVVSALSTVLNFTLEFVEPPPGELWGEDTGNGSWNGMVGKLSQNEGDIGVANLFLTLGRLGVIDYSAPYDAEVSCFLARSDPPAPRWKSLSLPFQGETWLAILGGLISSGCVLYLLAIASQRCSSSLSPWFLLTSGGEKKFFQSFLTASQYAFAAHTLETQVTQPARLNMRIFICVLWMYTFIITTAYSSNLTAYLTVVQTPVSMETVKEIYNSKTEVSGLGGFFRGALASSVDPYLQGLADRFEAYGDLNIVWPKVLKGRAVYLHNRQFLEFLIATQFTNKGTSSMRIMKECFSPYNIAMALQRHSPVKKNFDKVISWMLESGLVRRWFLESLRQSRKSKETKTKREGGDEEDADKDEEERSRTQSQRNLHDGVIPLSIDHMQGIFFILSFGSILGVLIFSIELFVGGAQTRRVEK</sequence>
<evidence type="ECO:0000256" key="8">
    <source>
        <dbReference type="ARBA" id="ARBA00023136"/>
    </source>
</evidence>
<dbReference type="EMBL" id="JAXCGZ010002245">
    <property type="protein sequence ID" value="KAK7084147.1"/>
    <property type="molecule type" value="Genomic_DNA"/>
</dbReference>
<feature type="region of interest" description="Disordered" evidence="13">
    <location>
        <begin position="434"/>
        <end position="462"/>
    </location>
</feature>
<dbReference type="PANTHER" id="PTHR42643">
    <property type="entry name" value="IONOTROPIC RECEPTOR 20A-RELATED"/>
    <property type="match status" value="1"/>
</dbReference>
<keyword evidence="17" id="KW-1185">Reference proteome</keyword>
<dbReference type="SMART" id="SM00918">
    <property type="entry name" value="Lig_chan-Glu_bd"/>
    <property type="match status" value="1"/>
</dbReference>
<evidence type="ECO:0000256" key="13">
    <source>
        <dbReference type="SAM" id="MobiDB-lite"/>
    </source>
</evidence>
<protein>
    <recommendedName>
        <fullName evidence="15">Ionotropic glutamate receptor L-glutamate and glycine-binding domain-containing protein</fullName>
    </recommendedName>
</protein>
<keyword evidence="5 14" id="KW-0812">Transmembrane</keyword>
<comment type="subcellular location">
    <subcellularLocation>
        <location evidence="1">Cell membrane</location>
        <topology evidence="1">Multi-pass membrane protein</topology>
    </subcellularLocation>
</comment>
<keyword evidence="11" id="KW-1071">Ligand-gated ion channel</keyword>
<evidence type="ECO:0000256" key="12">
    <source>
        <dbReference type="ARBA" id="ARBA00023303"/>
    </source>
</evidence>
<comment type="caution">
    <text evidence="16">The sequence shown here is derived from an EMBL/GenBank/DDBJ whole genome shotgun (WGS) entry which is preliminary data.</text>
</comment>
<dbReference type="GO" id="GO:0015276">
    <property type="term" value="F:ligand-gated monoatomic ion channel activity"/>
    <property type="evidence" value="ECO:0007669"/>
    <property type="project" value="InterPro"/>
</dbReference>
<evidence type="ECO:0000256" key="14">
    <source>
        <dbReference type="SAM" id="Phobius"/>
    </source>
</evidence>
<dbReference type="GO" id="GO:0005886">
    <property type="term" value="C:plasma membrane"/>
    <property type="evidence" value="ECO:0007669"/>
    <property type="project" value="UniProtKB-SubCell"/>
</dbReference>
<evidence type="ECO:0000256" key="2">
    <source>
        <dbReference type="ARBA" id="ARBA00008685"/>
    </source>
</evidence>
<dbReference type="AlphaFoldDB" id="A0AAN8XH14"/>
<name>A0AAN8XH14_HALRR</name>
<evidence type="ECO:0000256" key="1">
    <source>
        <dbReference type="ARBA" id="ARBA00004651"/>
    </source>
</evidence>
<reference evidence="16 17" key="1">
    <citation type="submission" date="2023-11" db="EMBL/GenBank/DDBJ databases">
        <title>Halocaridina rubra genome assembly.</title>
        <authorList>
            <person name="Smith C."/>
        </authorList>
    </citation>
    <scope>NUCLEOTIDE SEQUENCE [LARGE SCALE GENOMIC DNA]</scope>
    <source>
        <strain evidence="16">EP-1</strain>
        <tissue evidence="16">Whole</tissue>
    </source>
</reference>
<evidence type="ECO:0000256" key="10">
    <source>
        <dbReference type="ARBA" id="ARBA00023180"/>
    </source>
</evidence>
<keyword evidence="7" id="KW-0406">Ion transport</keyword>
<keyword evidence="4" id="KW-1003">Cell membrane</keyword>
<keyword evidence="6 14" id="KW-1133">Transmembrane helix</keyword>
<organism evidence="16 17">
    <name type="scientific">Halocaridina rubra</name>
    <name type="common">Hawaiian red shrimp</name>
    <dbReference type="NCBI Taxonomy" id="373956"/>
    <lineage>
        <taxon>Eukaryota</taxon>
        <taxon>Metazoa</taxon>
        <taxon>Ecdysozoa</taxon>
        <taxon>Arthropoda</taxon>
        <taxon>Crustacea</taxon>
        <taxon>Multicrustacea</taxon>
        <taxon>Malacostraca</taxon>
        <taxon>Eumalacostraca</taxon>
        <taxon>Eucarida</taxon>
        <taxon>Decapoda</taxon>
        <taxon>Pleocyemata</taxon>
        <taxon>Caridea</taxon>
        <taxon>Atyoidea</taxon>
        <taxon>Atyidae</taxon>
        <taxon>Halocaridina</taxon>
    </lineage>
</organism>
<evidence type="ECO:0000313" key="17">
    <source>
        <dbReference type="Proteomes" id="UP001381693"/>
    </source>
</evidence>
<keyword evidence="3" id="KW-0813">Transport</keyword>
<evidence type="ECO:0000256" key="6">
    <source>
        <dbReference type="ARBA" id="ARBA00022989"/>
    </source>
</evidence>
<gene>
    <name evidence="16" type="ORF">SK128_027038</name>
</gene>
<dbReference type="PANTHER" id="PTHR42643:SF24">
    <property type="entry name" value="IONOTROPIC RECEPTOR 60A"/>
    <property type="match status" value="1"/>
</dbReference>
<dbReference type="Pfam" id="PF10613">
    <property type="entry name" value="Lig_chan-Glu_bd"/>
    <property type="match status" value="1"/>
</dbReference>
<evidence type="ECO:0000256" key="3">
    <source>
        <dbReference type="ARBA" id="ARBA00022448"/>
    </source>
</evidence>
<dbReference type="Pfam" id="PF00060">
    <property type="entry name" value="Lig_chan"/>
    <property type="match status" value="1"/>
</dbReference>
<feature type="transmembrane region" description="Helical" evidence="14">
    <location>
        <begin position="262"/>
        <end position="282"/>
    </location>
</feature>
<dbReference type="InterPro" id="IPR001320">
    <property type="entry name" value="Iontro_rcpt_C"/>
</dbReference>
<comment type="similarity">
    <text evidence="2">Belongs to the glutamate-gated ion channel (TC 1.A.10.1) family.</text>
</comment>
<evidence type="ECO:0000256" key="9">
    <source>
        <dbReference type="ARBA" id="ARBA00023170"/>
    </source>
</evidence>
<accession>A0AAN8XH14</accession>
<dbReference type="SUPFAM" id="SSF53850">
    <property type="entry name" value="Periplasmic binding protein-like II"/>
    <property type="match status" value="1"/>
</dbReference>
<proteinExistence type="inferred from homology"/>
<keyword evidence="9" id="KW-0675">Receptor</keyword>
<evidence type="ECO:0000256" key="7">
    <source>
        <dbReference type="ARBA" id="ARBA00023065"/>
    </source>
</evidence>
<dbReference type="GO" id="GO:0050906">
    <property type="term" value="P:detection of stimulus involved in sensory perception"/>
    <property type="evidence" value="ECO:0007669"/>
    <property type="project" value="UniProtKB-ARBA"/>
</dbReference>
<feature type="compositionally biased region" description="Basic and acidic residues" evidence="13">
    <location>
        <begin position="434"/>
        <end position="443"/>
    </location>
</feature>
<feature type="transmembrane region" description="Helical" evidence="14">
    <location>
        <begin position="480"/>
        <end position="501"/>
    </location>
</feature>
<keyword evidence="10" id="KW-0325">Glycoprotein</keyword>
<dbReference type="Gene3D" id="1.10.287.70">
    <property type="match status" value="1"/>
</dbReference>
<evidence type="ECO:0000259" key="15">
    <source>
        <dbReference type="SMART" id="SM00918"/>
    </source>
</evidence>
<evidence type="ECO:0000256" key="4">
    <source>
        <dbReference type="ARBA" id="ARBA00022475"/>
    </source>
</evidence>
<evidence type="ECO:0000313" key="16">
    <source>
        <dbReference type="EMBL" id="KAK7084147.1"/>
    </source>
</evidence>
<evidence type="ECO:0000256" key="5">
    <source>
        <dbReference type="ARBA" id="ARBA00022692"/>
    </source>
</evidence>
<dbReference type="InterPro" id="IPR019594">
    <property type="entry name" value="Glu/Gly-bd"/>
</dbReference>
<dbReference type="Gene3D" id="3.40.190.10">
    <property type="entry name" value="Periplasmic binding protein-like II"/>
    <property type="match status" value="1"/>
</dbReference>
<feature type="transmembrane region" description="Helical" evidence="14">
    <location>
        <begin position="193"/>
        <end position="213"/>
    </location>
</feature>
<dbReference type="Proteomes" id="UP001381693">
    <property type="component" value="Unassembled WGS sequence"/>
</dbReference>
<keyword evidence="8 14" id="KW-0472">Membrane</keyword>
<feature type="domain" description="Ionotropic glutamate receptor L-glutamate and glycine-binding" evidence="15">
    <location>
        <begin position="75"/>
        <end position="137"/>
    </location>
</feature>
<dbReference type="InterPro" id="IPR052192">
    <property type="entry name" value="Insect_Ionotropic_Sensory_Rcpt"/>
</dbReference>
<feature type="compositionally biased region" description="Acidic residues" evidence="13">
    <location>
        <begin position="444"/>
        <end position="453"/>
    </location>
</feature>
<keyword evidence="12" id="KW-0407">Ion channel</keyword>